<evidence type="ECO:0000313" key="2">
    <source>
        <dbReference type="EMBL" id="KOO32676.1"/>
    </source>
</evidence>
<dbReference type="SUPFAM" id="SSF101908">
    <property type="entry name" value="Putative isomerase YbhE"/>
    <property type="match status" value="1"/>
</dbReference>
<organism evidence="2 3">
    <name type="scientific">Chrysochromulina tobinii</name>
    <dbReference type="NCBI Taxonomy" id="1460289"/>
    <lineage>
        <taxon>Eukaryota</taxon>
        <taxon>Haptista</taxon>
        <taxon>Haptophyta</taxon>
        <taxon>Prymnesiophyceae</taxon>
        <taxon>Prymnesiales</taxon>
        <taxon>Chrysochromulinaceae</taxon>
        <taxon>Chrysochromulina</taxon>
    </lineage>
</organism>
<dbReference type="GO" id="GO:0005814">
    <property type="term" value="C:centriole"/>
    <property type="evidence" value="ECO:0007669"/>
    <property type="project" value="TreeGrafter"/>
</dbReference>
<dbReference type="PANTHER" id="PTHR44414:SF1">
    <property type="entry name" value="PROTEIN NEDD1"/>
    <property type="match status" value="1"/>
</dbReference>
<dbReference type="InterPro" id="IPR001680">
    <property type="entry name" value="WD40_rpt"/>
</dbReference>
<comment type="caution">
    <text evidence="2">The sequence shown here is derived from an EMBL/GenBank/DDBJ whole genome shotgun (WGS) entry which is preliminary data.</text>
</comment>
<keyword evidence="3" id="KW-1185">Reference proteome</keyword>
<dbReference type="AlphaFoldDB" id="A0A0M0K1C1"/>
<dbReference type="GO" id="GO:0005737">
    <property type="term" value="C:cytoplasm"/>
    <property type="evidence" value="ECO:0007669"/>
    <property type="project" value="TreeGrafter"/>
</dbReference>
<protein>
    <submittedName>
        <fullName evidence="2">Protein nedd1</fullName>
    </submittedName>
</protein>
<accession>A0A0M0K1C1</accession>
<dbReference type="EMBL" id="JWZX01001706">
    <property type="protein sequence ID" value="KOO32676.1"/>
    <property type="molecule type" value="Genomic_DNA"/>
</dbReference>
<dbReference type="GO" id="GO:0005813">
    <property type="term" value="C:centrosome"/>
    <property type="evidence" value="ECO:0007669"/>
    <property type="project" value="TreeGrafter"/>
</dbReference>
<proteinExistence type="predicted"/>
<dbReference type="GO" id="GO:0000278">
    <property type="term" value="P:mitotic cell cycle"/>
    <property type="evidence" value="ECO:0007669"/>
    <property type="project" value="TreeGrafter"/>
</dbReference>
<dbReference type="InterPro" id="IPR015943">
    <property type="entry name" value="WD40/YVTN_repeat-like_dom_sf"/>
</dbReference>
<dbReference type="PROSITE" id="PS50082">
    <property type="entry name" value="WD_REPEATS_2"/>
    <property type="match status" value="2"/>
</dbReference>
<dbReference type="CDD" id="cd00200">
    <property type="entry name" value="WD40"/>
    <property type="match status" value="1"/>
</dbReference>
<dbReference type="GO" id="GO:0007020">
    <property type="term" value="P:microtubule nucleation"/>
    <property type="evidence" value="ECO:0007669"/>
    <property type="project" value="TreeGrafter"/>
</dbReference>
<dbReference type="OrthoDB" id="1602884at2759"/>
<dbReference type="Proteomes" id="UP000037460">
    <property type="component" value="Unassembled WGS sequence"/>
</dbReference>
<dbReference type="GO" id="GO:0000922">
    <property type="term" value="C:spindle pole"/>
    <property type="evidence" value="ECO:0007669"/>
    <property type="project" value="TreeGrafter"/>
</dbReference>
<dbReference type="SMART" id="SM00320">
    <property type="entry name" value="WD40"/>
    <property type="match status" value="6"/>
</dbReference>
<feature type="repeat" description="WD" evidence="1">
    <location>
        <begin position="30"/>
        <end position="60"/>
    </location>
</feature>
<dbReference type="GO" id="GO:0043015">
    <property type="term" value="F:gamma-tubulin binding"/>
    <property type="evidence" value="ECO:0007669"/>
    <property type="project" value="TreeGrafter"/>
</dbReference>
<evidence type="ECO:0000313" key="3">
    <source>
        <dbReference type="Proteomes" id="UP000037460"/>
    </source>
</evidence>
<gene>
    <name evidence="2" type="ORF">Ctob_009396</name>
</gene>
<dbReference type="GO" id="GO:0036064">
    <property type="term" value="C:ciliary basal body"/>
    <property type="evidence" value="ECO:0007669"/>
    <property type="project" value="TreeGrafter"/>
</dbReference>
<name>A0A0M0K1C1_9EUKA</name>
<sequence length="837" mass="88174">MSAIPLIATASDDEVSLWEGGGGEEPLATFEPHLEPITALRWTSNDRVLASASHDGTIALSEPSGKLFHTLQAQPSSGGASSAVAIHAITWSPGSRYLAAGGSDAVVRIFDLQKRAQALALRGHRAAVRGLSWSPSEVYVASSSDAGEIIVHRVQGSVAAVARIEHPAAEGMVRPGLGAVQWAPFHPSMLACAAADGGVAVWEVKPNMPAGPPHRLFAEHTEASTGLQWSPVNQHLLASCSMDATICFYDVTKQCVVRTLRSHRPLTCLAFASSGVHLALGSTSGELFIFDLRSDRPSPSWTVQAHTSTAKAEELGDGYDEAGDGDSGRAVAAATGRFASSGAPPARGLGTGHWLGSGGGGGTAMAPLLSEQLEGALYDLRASVQEDLRALHLEMLRELEAQRHELREIVLHERRESAELRLEFPDGVTHAMLFGGVAHRAPKEDKSWLVSSRHATADAVLELVVLALLGPTMLHVAVDAGLVGCSEAKASRGIVHALSEQRLLSLVGTSLLAPGRRLRLTGTAVAEVAANGDGALLLLPTPHAMLIAEPSFDRELLQSAASRTRGLSLAPDATLLLRLSHVTALETHAGRHLVRVLLHVPGRPCTPAEGEVEAELLLWNEEVRLGQLLPEHALLCVRQPELLTIGDAAVGGAPSQLGYAAHTLLLIVDESVPPSTVTAAGGGELRAFEGMRSDRGREARACEHERVAAGGMCLGRLMAPPQWQPGWTDGRAGGPLVERGGAGDCCSFVPVRLQLSDGLFGEFVLECAAREAVLEQLLDASAADLAPLPADEQRRSLDKQLCTERVWALTRAPSHGHGGAHLWTVNLTAPLDAVCPG</sequence>
<keyword evidence="1" id="KW-0853">WD repeat</keyword>
<dbReference type="PANTHER" id="PTHR44414">
    <property type="entry name" value="PROTEIN NEDD1"/>
    <property type="match status" value="1"/>
</dbReference>
<dbReference type="Pfam" id="PF00400">
    <property type="entry name" value="WD40"/>
    <property type="match status" value="5"/>
</dbReference>
<dbReference type="Gene3D" id="2.130.10.10">
    <property type="entry name" value="YVTN repeat-like/Quinoprotein amine dehydrogenase"/>
    <property type="match status" value="2"/>
</dbReference>
<reference evidence="3" key="1">
    <citation type="journal article" date="2015" name="PLoS Genet.">
        <title>Genome Sequence and Transcriptome Analyses of Chrysochromulina tobin: Metabolic Tools for Enhanced Algal Fitness in the Prominent Order Prymnesiales (Haptophyceae).</title>
        <authorList>
            <person name="Hovde B.T."/>
            <person name="Deodato C.R."/>
            <person name="Hunsperger H.M."/>
            <person name="Ryken S.A."/>
            <person name="Yost W."/>
            <person name="Jha R.K."/>
            <person name="Patterson J."/>
            <person name="Monnat R.J. Jr."/>
            <person name="Barlow S.B."/>
            <person name="Starkenburg S.R."/>
            <person name="Cattolico R.A."/>
        </authorList>
    </citation>
    <scope>NUCLEOTIDE SEQUENCE</scope>
    <source>
        <strain evidence="3">CCMP291</strain>
    </source>
</reference>
<feature type="repeat" description="WD" evidence="1">
    <location>
        <begin position="86"/>
        <end position="120"/>
    </location>
</feature>
<dbReference type="InterPro" id="IPR052818">
    <property type="entry name" value="NEDD1_Spindle_Assembly"/>
</dbReference>
<evidence type="ECO:0000256" key="1">
    <source>
        <dbReference type="PROSITE-ProRule" id="PRU00221"/>
    </source>
</evidence>